<reference evidence="2 3" key="1">
    <citation type="submission" date="2020-10" db="EMBL/GenBank/DDBJ databases">
        <title>Plant Genome Project.</title>
        <authorList>
            <person name="Zhang R.-G."/>
        </authorList>
    </citation>
    <scope>NUCLEOTIDE SEQUENCE [LARGE SCALE GENOMIC DNA]</scope>
    <source>
        <strain evidence="2">FAFU-HL-1</strain>
        <tissue evidence="2">Leaf</tissue>
    </source>
</reference>
<sequence>MEPSQKLMNPPGQRNPKDDLPGQSHRRSQTKMLGCRGRKQNLRNTHDRDTLAEQTLISRGKKC</sequence>
<dbReference type="Proteomes" id="UP000657918">
    <property type="component" value="Unassembled WGS sequence"/>
</dbReference>
<organism evidence="2 3">
    <name type="scientific">Salix dunnii</name>
    <dbReference type="NCBI Taxonomy" id="1413687"/>
    <lineage>
        <taxon>Eukaryota</taxon>
        <taxon>Viridiplantae</taxon>
        <taxon>Streptophyta</taxon>
        <taxon>Embryophyta</taxon>
        <taxon>Tracheophyta</taxon>
        <taxon>Spermatophyta</taxon>
        <taxon>Magnoliopsida</taxon>
        <taxon>eudicotyledons</taxon>
        <taxon>Gunneridae</taxon>
        <taxon>Pentapetalae</taxon>
        <taxon>rosids</taxon>
        <taxon>fabids</taxon>
        <taxon>Malpighiales</taxon>
        <taxon>Salicaceae</taxon>
        <taxon>Saliceae</taxon>
        <taxon>Salix</taxon>
    </lineage>
</organism>
<protein>
    <submittedName>
        <fullName evidence="2">Uncharacterized protein</fullName>
    </submittedName>
</protein>
<evidence type="ECO:0000256" key="1">
    <source>
        <dbReference type="SAM" id="MobiDB-lite"/>
    </source>
</evidence>
<dbReference type="AlphaFoldDB" id="A0A835JGA4"/>
<comment type="caution">
    <text evidence="2">The sequence shown here is derived from an EMBL/GenBank/DDBJ whole genome shotgun (WGS) entry which is preliminary data.</text>
</comment>
<gene>
    <name evidence="2" type="ORF">SADUNF_Sadunf14G0041600</name>
</gene>
<name>A0A835JGA4_9ROSI</name>
<proteinExistence type="predicted"/>
<keyword evidence="3" id="KW-1185">Reference proteome</keyword>
<feature type="region of interest" description="Disordered" evidence="1">
    <location>
        <begin position="1"/>
        <end position="63"/>
    </location>
</feature>
<evidence type="ECO:0000313" key="3">
    <source>
        <dbReference type="Proteomes" id="UP000657918"/>
    </source>
</evidence>
<evidence type="ECO:0000313" key="2">
    <source>
        <dbReference type="EMBL" id="KAF9668806.1"/>
    </source>
</evidence>
<dbReference type="EMBL" id="JADGMS010000014">
    <property type="protein sequence ID" value="KAF9668806.1"/>
    <property type="molecule type" value="Genomic_DNA"/>
</dbReference>
<accession>A0A835JGA4</accession>